<reference evidence="1" key="1">
    <citation type="submission" date="2014-09" db="EMBL/GenBank/DDBJ databases">
        <authorList>
            <person name="Magalhaes I.L.F."/>
            <person name="Oliveira U."/>
            <person name="Santos F.R."/>
            <person name="Vidigal T.H.D.A."/>
            <person name="Brescovit A.D."/>
            <person name="Santos A.J."/>
        </authorList>
    </citation>
    <scope>NUCLEOTIDE SEQUENCE</scope>
    <source>
        <tissue evidence="1">Shoot tissue taken approximately 20 cm above the soil surface</tissue>
    </source>
</reference>
<accession>A0A0A8ZWD4</accession>
<dbReference type="EMBL" id="GBRH01256830">
    <property type="protein sequence ID" value="JAD41065.1"/>
    <property type="molecule type" value="Transcribed_RNA"/>
</dbReference>
<sequence length="28" mass="3129">MISTRYMIIGIFPLVLLQAALSHCQVPI</sequence>
<reference evidence="1" key="2">
    <citation type="journal article" date="2015" name="Data Brief">
        <title>Shoot transcriptome of the giant reed, Arundo donax.</title>
        <authorList>
            <person name="Barrero R.A."/>
            <person name="Guerrero F.D."/>
            <person name="Moolhuijzen P."/>
            <person name="Goolsby J.A."/>
            <person name="Tidwell J."/>
            <person name="Bellgard S.E."/>
            <person name="Bellgard M.I."/>
        </authorList>
    </citation>
    <scope>NUCLEOTIDE SEQUENCE</scope>
    <source>
        <tissue evidence="1">Shoot tissue taken approximately 20 cm above the soil surface</tissue>
    </source>
</reference>
<protein>
    <submittedName>
        <fullName evidence="1">Uncharacterized protein</fullName>
    </submittedName>
</protein>
<name>A0A0A8ZWD4_ARUDO</name>
<organism evidence="1">
    <name type="scientific">Arundo donax</name>
    <name type="common">Giant reed</name>
    <name type="synonym">Donax arundinaceus</name>
    <dbReference type="NCBI Taxonomy" id="35708"/>
    <lineage>
        <taxon>Eukaryota</taxon>
        <taxon>Viridiplantae</taxon>
        <taxon>Streptophyta</taxon>
        <taxon>Embryophyta</taxon>
        <taxon>Tracheophyta</taxon>
        <taxon>Spermatophyta</taxon>
        <taxon>Magnoliopsida</taxon>
        <taxon>Liliopsida</taxon>
        <taxon>Poales</taxon>
        <taxon>Poaceae</taxon>
        <taxon>PACMAD clade</taxon>
        <taxon>Arundinoideae</taxon>
        <taxon>Arundineae</taxon>
        <taxon>Arundo</taxon>
    </lineage>
</organism>
<proteinExistence type="predicted"/>
<evidence type="ECO:0000313" key="1">
    <source>
        <dbReference type="EMBL" id="JAD41065.1"/>
    </source>
</evidence>
<dbReference type="AlphaFoldDB" id="A0A0A8ZWD4"/>